<reference evidence="1 2" key="1">
    <citation type="submission" date="2014-06" db="EMBL/GenBank/DDBJ databases">
        <authorList>
            <consortium name="DOE Joint Genome Institute"/>
            <person name="Kuo A."/>
            <person name="Kohler A."/>
            <person name="Nagy L.G."/>
            <person name="Floudas D."/>
            <person name="Copeland A."/>
            <person name="Barry K.W."/>
            <person name="Cichocki N."/>
            <person name="Veneault-Fourrey C."/>
            <person name="LaButti K."/>
            <person name="Lindquist E.A."/>
            <person name="Lipzen A."/>
            <person name="Lundell T."/>
            <person name="Morin E."/>
            <person name="Murat C."/>
            <person name="Sun H."/>
            <person name="Tunlid A."/>
            <person name="Henrissat B."/>
            <person name="Grigoriev I.V."/>
            <person name="Hibbett D.S."/>
            <person name="Martin F."/>
            <person name="Nordberg H.P."/>
            <person name="Cantor M.N."/>
            <person name="Hua S.X."/>
        </authorList>
    </citation>
    <scope>NUCLEOTIDE SEQUENCE [LARGE SCALE GENOMIC DNA]</scope>
    <source>
        <strain evidence="1 2">ATCC 200175</strain>
    </source>
</reference>
<dbReference type="OrthoDB" id="3257623at2759"/>
<sequence length="138" mass="15415">MSPIEIEHYLKRMDPSRFSRITAQVIGTWIDHSGPQPVWRASVLDRAACSNLPRAASATPGILSGHPDIIKMIIDDLKALRTVGVPLDTMCCCGVIIAHLKISCPAVFEHVVKDGSHFWCTEAWVKKFLSRNLNWTFC</sequence>
<organism evidence="1 2">
    <name type="scientific">Paxillus involutus ATCC 200175</name>
    <dbReference type="NCBI Taxonomy" id="664439"/>
    <lineage>
        <taxon>Eukaryota</taxon>
        <taxon>Fungi</taxon>
        <taxon>Dikarya</taxon>
        <taxon>Basidiomycota</taxon>
        <taxon>Agaricomycotina</taxon>
        <taxon>Agaricomycetes</taxon>
        <taxon>Agaricomycetidae</taxon>
        <taxon>Boletales</taxon>
        <taxon>Paxilineae</taxon>
        <taxon>Paxillaceae</taxon>
        <taxon>Paxillus</taxon>
    </lineage>
</organism>
<evidence type="ECO:0000313" key="1">
    <source>
        <dbReference type="EMBL" id="KIJ09609.1"/>
    </source>
</evidence>
<protein>
    <submittedName>
        <fullName evidence="1">Uncharacterized protein</fullName>
    </submittedName>
</protein>
<dbReference type="AlphaFoldDB" id="A0A0C9SQG5"/>
<proteinExistence type="predicted"/>
<gene>
    <name evidence="1" type="ORF">PAXINDRAFT_87222</name>
</gene>
<reference evidence="2" key="2">
    <citation type="submission" date="2015-01" db="EMBL/GenBank/DDBJ databases">
        <title>Evolutionary Origins and Diversification of the Mycorrhizal Mutualists.</title>
        <authorList>
            <consortium name="DOE Joint Genome Institute"/>
            <consortium name="Mycorrhizal Genomics Consortium"/>
            <person name="Kohler A."/>
            <person name="Kuo A."/>
            <person name="Nagy L.G."/>
            <person name="Floudas D."/>
            <person name="Copeland A."/>
            <person name="Barry K.W."/>
            <person name="Cichocki N."/>
            <person name="Veneault-Fourrey C."/>
            <person name="LaButti K."/>
            <person name="Lindquist E.A."/>
            <person name="Lipzen A."/>
            <person name="Lundell T."/>
            <person name="Morin E."/>
            <person name="Murat C."/>
            <person name="Riley R."/>
            <person name="Ohm R."/>
            <person name="Sun H."/>
            <person name="Tunlid A."/>
            <person name="Henrissat B."/>
            <person name="Grigoriev I.V."/>
            <person name="Hibbett D.S."/>
            <person name="Martin F."/>
        </authorList>
    </citation>
    <scope>NUCLEOTIDE SEQUENCE [LARGE SCALE GENOMIC DNA]</scope>
    <source>
        <strain evidence="2">ATCC 200175</strain>
    </source>
</reference>
<dbReference type="EMBL" id="KN819447">
    <property type="protein sequence ID" value="KIJ09609.1"/>
    <property type="molecule type" value="Genomic_DNA"/>
</dbReference>
<dbReference type="HOGENOM" id="CLU_154029_0_0_1"/>
<evidence type="ECO:0000313" key="2">
    <source>
        <dbReference type="Proteomes" id="UP000053647"/>
    </source>
</evidence>
<accession>A0A0C9SQG5</accession>
<name>A0A0C9SQG5_PAXIN</name>
<keyword evidence="2" id="KW-1185">Reference proteome</keyword>
<dbReference type="Proteomes" id="UP000053647">
    <property type="component" value="Unassembled WGS sequence"/>
</dbReference>